<sequence length="969" mass="109422">MSASSSSVGQDEILPLVPRTECGGRVYSWIARSGVNAGRRMYKCVNKEICGYMRSSDEYRAQLIGSELLGDRQAVPVHIQQAAYLHRRAVSGEPGEQWRRGGEVASDVRLEQQPWKGKARASQGGQLSVLKVLVMFGRTAGDRSVYVSGTVQNSLLSSWLLVPQLSPVASHARARLRQRITMDLGGLPELRLVKYARLQSCLTWPVAMGMNTLNEFYHNKPDNRLPAILKMNLKFSAWLMSKVSVKHRAIILLATKILKFWADDVHKVFGIPCGHRNVRGRDGFINPEAIQFIKNTLGMDKTGAHSLKAAEQFLLRDISESSSKLEKDCFQIAFVIFVMGHVLAPTTKHDYGTIDYWGALADTESISQFNWCEYVLECLMEVFFLDNVDLGMFNKKHDVLPRISDFDQATMKNMISMSTDIGTSVLSFYNCKFRHDDDVCYTRRKHPECDPKINIQGAGFGNDDVCIGDDTAAVAMGVNESSPNLEVQTPLRALGPIDFAQHLQRRYPSMASHLLSILLREQNARCQREINTARANTQADMIKFVDKLMDLLSTRCICCTARGFTNCPARAVDIPTGAEVLRTPAGPKISGVRLDMSACSDGNPTLRTTRDESTSHQQEKRQRTAETTMIFLRDQIECFAKHVLQQICELFIDLPNDGSTTVFGERTNGLPGRKYVYRPGFQTGPWTRGVIPYPPTPAVKDLLVEFFATSSAHHLSRNFLVHEKPRFIRISGVTLKEQLVGDAAIDHELMSIIIRRYSQADQEADKESPYLSWRHPIEPEFSTFVLSDFDYLHTKSIQNQLCANELKYDITSSQLFFTPVPRPEGWMVVFWDMIKRFITVIDPLYTKQCPQPPTQQRDEIIAWKLHYALFHCLNEYYAGWPTSKHGWTVKFMPVSDNIVTRHETGACIIHIARQFDGEKLKLPITKHNIAKVKREALHQCMKLQGNFSSLAGDALWHVLAPSDSPFDST</sequence>
<dbReference type="PANTHER" id="PTHR34835:SF62">
    <property type="entry name" value="AMINOTRANSFERASE-LIKE PLANT MOBILE DOMAIN-CONTAINING PROTEIN"/>
    <property type="match status" value="1"/>
</dbReference>
<name>M8C0Y1_AEGTA</name>
<reference evidence="2" key="1">
    <citation type="submission" date="2015-06" db="UniProtKB">
        <authorList>
            <consortium name="EnsemblPlants"/>
        </authorList>
    </citation>
    <scope>IDENTIFICATION</scope>
</reference>
<organism evidence="2">
    <name type="scientific">Aegilops tauschii</name>
    <name type="common">Tausch's goatgrass</name>
    <name type="synonym">Aegilops squarrosa</name>
    <dbReference type="NCBI Taxonomy" id="37682"/>
    <lineage>
        <taxon>Eukaryota</taxon>
        <taxon>Viridiplantae</taxon>
        <taxon>Streptophyta</taxon>
        <taxon>Embryophyta</taxon>
        <taxon>Tracheophyta</taxon>
        <taxon>Spermatophyta</taxon>
        <taxon>Magnoliopsida</taxon>
        <taxon>Liliopsida</taxon>
        <taxon>Poales</taxon>
        <taxon>Poaceae</taxon>
        <taxon>BOP clade</taxon>
        <taxon>Pooideae</taxon>
        <taxon>Triticodae</taxon>
        <taxon>Triticeae</taxon>
        <taxon>Triticinae</taxon>
        <taxon>Aegilops</taxon>
    </lineage>
</organism>
<feature type="compositionally biased region" description="Basic and acidic residues" evidence="1">
    <location>
        <begin position="608"/>
        <end position="622"/>
    </location>
</feature>
<accession>M8C0Y1</accession>
<dbReference type="EnsemblPlants" id="EMT27874">
    <property type="protein sequence ID" value="EMT27874"/>
    <property type="gene ID" value="F775_07195"/>
</dbReference>
<proteinExistence type="predicted"/>
<evidence type="ECO:0000313" key="2">
    <source>
        <dbReference type="EnsemblPlants" id="EMT27874"/>
    </source>
</evidence>
<feature type="region of interest" description="Disordered" evidence="1">
    <location>
        <begin position="601"/>
        <end position="622"/>
    </location>
</feature>
<dbReference type="AlphaFoldDB" id="M8C0Y1"/>
<protein>
    <submittedName>
        <fullName evidence="2">Uncharacterized protein</fullName>
    </submittedName>
</protein>
<dbReference type="PANTHER" id="PTHR34835">
    <property type="entry name" value="OS07G0283600 PROTEIN-RELATED"/>
    <property type="match status" value="1"/>
</dbReference>
<evidence type="ECO:0000256" key="1">
    <source>
        <dbReference type="SAM" id="MobiDB-lite"/>
    </source>
</evidence>